<keyword evidence="2" id="KW-1185">Reference proteome</keyword>
<reference evidence="1" key="1">
    <citation type="submission" date="2021-06" db="EMBL/GenBank/DDBJ databases">
        <authorList>
            <person name="Hodson N. C."/>
            <person name="Mongue J. A."/>
            <person name="Jaron S. K."/>
        </authorList>
    </citation>
    <scope>NUCLEOTIDE SEQUENCE</scope>
</reference>
<dbReference type="EMBL" id="CAJVCH010298394">
    <property type="protein sequence ID" value="CAG7785545.1"/>
    <property type="molecule type" value="Genomic_DNA"/>
</dbReference>
<organism evidence="1 2">
    <name type="scientific">Allacma fusca</name>
    <dbReference type="NCBI Taxonomy" id="39272"/>
    <lineage>
        <taxon>Eukaryota</taxon>
        <taxon>Metazoa</taxon>
        <taxon>Ecdysozoa</taxon>
        <taxon>Arthropoda</taxon>
        <taxon>Hexapoda</taxon>
        <taxon>Collembola</taxon>
        <taxon>Symphypleona</taxon>
        <taxon>Sminthuridae</taxon>
        <taxon>Allacma</taxon>
    </lineage>
</organism>
<comment type="caution">
    <text evidence="1">The sequence shown here is derived from an EMBL/GenBank/DDBJ whole genome shotgun (WGS) entry which is preliminary data.</text>
</comment>
<sequence length="120" mass="13760">MNQNIGYKWLEKFKLDTAPWCLNCHTLSCGRNCRCCQPRCKRCPRCICGCLPQPAQCDRFPSVVAQFEPPPICRGCCDCCCRPSCNRDCPRPPQCPCCCCGCRDWLYCRPIICSSRWDCC</sequence>
<protein>
    <submittedName>
        <fullName evidence="1">Uncharacterized protein</fullName>
    </submittedName>
</protein>
<accession>A0A8J2PFY0</accession>
<evidence type="ECO:0000313" key="2">
    <source>
        <dbReference type="Proteomes" id="UP000708208"/>
    </source>
</evidence>
<evidence type="ECO:0000313" key="1">
    <source>
        <dbReference type="EMBL" id="CAG7785545.1"/>
    </source>
</evidence>
<dbReference type="Proteomes" id="UP000708208">
    <property type="component" value="Unassembled WGS sequence"/>
</dbReference>
<proteinExistence type="predicted"/>
<name>A0A8J2PFY0_9HEXA</name>
<gene>
    <name evidence="1" type="ORF">AFUS01_LOCUS24163</name>
</gene>
<dbReference type="AlphaFoldDB" id="A0A8J2PFY0"/>